<keyword evidence="3" id="KW-0233">DNA recombination</keyword>
<dbReference type="GO" id="GO:0015074">
    <property type="term" value="P:DNA integration"/>
    <property type="evidence" value="ECO:0007669"/>
    <property type="project" value="InterPro"/>
</dbReference>
<keyword evidence="2" id="KW-0238">DNA-binding</keyword>
<dbReference type="RefSeq" id="WP_301192903.1">
    <property type="nucleotide sequence ID" value="NZ_JAPDPJ010000101.1"/>
</dbReference>
<dbReference type="Pfam" id="PF00589">
    <property type="entry name" value="Phage_integrase"/>
    <property type="match status" value="1"/>
</dbReference>
<dbReference type="Gene3D" id="1.10.150.130">
    <property type="match status" value="1"/>
</dbReference>
<dbReference type="SUPFAM" id="SSF56349">
    <property type="entry name" value="DNA breaking-rejoining enzymes"/>
    <property type="match status" value="1"/>
</dbReference>
<dbReference type="GO" id="GO:0006310">
    <property type="term" value="P:DNA recombination"/>
    <property type="evidence" value="ECO:0007669"/>
    <property type="project" value="UniProtKB-KW"/>
</dbReference>
<dbReference type="InterPro" id="IPR035386">
    <property type="entry name" value="Arm-DNA-bind_5"/>
</dbReference>
<dbReference type="PANTHER" id="PTHR30349">
    <property type="entry name" value="PHAGE INTEGRASE-RELATED"/>
    <property type="match status" value="1"/>
</dbReference>
<comment type="similarity">
    <text evidence="1">Belongs to the 'phage' integrase family.</text>
</comment>
<dbReference type="InterPro" id="IPR025269">
    <property type="entry name" value="SAM-like_dom"/>
</dbReference>
<dbReference type="InterPro" id="IPR050090">
    <property type="entry name" value="Tyrosine_recombinase_XerCD"/>
</dbReference>
<evidence type="ECO:0000256" key="3">
    <source>
        <dbReference type="ARBA" id="ARBA00023172"/>
    </source>
</evidence>
<evidence type="ECO:0000313" key="5">
    <source>
        <dbReference type="EMBL" id="MCW3789348.1"/>
    </source>
</evidence>
<dbReference type="AlphaFoldDB" id="A0AAE3SIL0"/>
<proteinExistence type="inferred from homology"/>
<keyword evidence="6" id="KW-1185">Reference proteome</keyword>
<evidence type="ECO:0000313" key="6">
    <source>
        <dbReference type="Proteomes" id="UP001209229"/>
    </source>
</evidence>
<evidence type="ECO:0000256" key="1">
    <source>
        <dbReference type="ARBA" id="ARBA00008857"/>
    </source>
</evidence>
<dbReference type="InterPro" id="IPR013762">
    <property type="entry name" value="Integrase-like_cat_sf"/>
</dbReference>
<dbReference type="InterPro" id="IPR010998">
    <property type="entry name" value="Integrase_recombinase_N"/>
</dbReference>
<dbReference type="EMBL" id="JAPDPJ010000101">
    <property type="protein sequence ID" value="MCW3789348.1"/>
    <property type="molecule type" value="Genomic_DNA"/>
</dbReference>
<accession>A0AAE3SIL0</accession>
<protein>
    <submittedName>
        <fullName evidence="5">Site-specific integrase</fullName>
    </submittedName>
</protein>
<comment type="caution">
    <text evidence="5">The sequence shown here is derived from an EMBL/GenBank/DDBJ whole genome shotgun (WGS) entry which is preliminary data.</text>
</comment>
<gene>
    <name evidence="5" type="ORF">OM075_22995</name>
</gene>
<dbReference type="Pfam" id="PF17293">
    <property type="entry name" value="Arm-DNA-bind_5"/>
    <property type="match status" value="1"/>
</dbReference>
<evidence type="ECO:0000259" key="4">
    <source>
        <dbReference type="PROSITE" id="PS51898"/>
    </source>
</evidence>
<dbReference type="GO" id="GO:0003677">
    <property type="term" value="F:DNA binding"/>
    <property type="evidence" value="ECO:0007669"/>
    <property type="project" value="UniProtKB-KW"/>
</dbReference>
<dbReference type="Pfam" id="PF13102">
    <property type="entry name" value="Phage_int_SAM_5"/>
    <property type="match status" value="1"/>
</dbReference>
<dbReference type="PROSITE" id="PS51898">
    <property type="entry name" value="TYR_RECOMBINASE"/>
    <property type="match status" value="1"/>
</dbReference>
<organism evidence="5 6">
    <name type="scientific">Plebeiibacterium sediminum</name>
    <dbReference type="NCBI Taxonomy" id="2992112"/>
    <lineage>
        <taxon>Bacteria</taxon>
        <taxon>Pseudomonadati</taxon>
        <taxon>Bacteroidota</taxon>
        <taxon>Bacteroidia</taxon>
        <taxon>Marinilabiliales</taxon>
        <taxon>Marinilabiliaceae</taxon>
        <taxon>Plebeiibacterium</taxon>
    </lineage>
</organism>
<evidence type="ECO:0000256" key="2">
    <source>
        <dbReference type="ARBA" id="ARBA00023125"/>
    </source>
</evidence>
<sequence length="424" mass="50275">MKKYHRFKLRTDRLDENGTCPVIMVITKNRKRQFISLKISVRPEYWDSDNERLIILGNCSDKTEKAENQKRKEVNAKIDDYANRAMVIEYEYERENNTHWTPSQYKEKIKRQPAKGKVEPFLIEHIQTLKETHRYGTANTFYCLHRKLLKFSPDLCNLSFNDVDVNYVERFNQWMEQDGVTSNTREGHIKRLRAIYNRAIKNGQAYKENYPFGRDGFQVYALHRETEKRYLPTEFLEKLKNKKSNNPQNEYARLLFLFSYYCYGMSFKDMAVLKKSNVITYNSGEYIVYKRLKTQDRKSYPISIKITDNIRETLKAITDYKKPIEDYLLPVVTKHKDNFSTLSRHVNVLLAAHNKFLNRLADEFDIKMKLTSYVARHTAAMQLQENHIPEHVISQMLGHKKLETTKIYLDSLDTSVIDEAVKVL</sequence>
<dbReference type="Proteomes" id="UP001209229">
    <property type="component" value="Unassembled WGS sequence"/>
</dbReference>
<name>A0AAE3SIL0_9BACT</name>
<dbReference type="InterPro" id="IPR011010">
    <property type="entry name" value="DNA_brk_join_enz"/>
</dbReference>
<dbReference type="PANTHER" id="PTHR30349:SF64">
    <property type="entry name" value="PROPHAGE INTEGRASE INTD-RELATED"/>
    <property type="match status" value="1"/>
</dbReference>
<dbReference type="InterPro" id="IPR002104">
    <property type="entry name" value="Integrase_catalytic"/>
</dbReference>
<dbReference type="Gene3D" id="1.10.443.10">
    <property type="entry name" value="Intergrase catalytic core"/>
    <property type="match status" value="1"/>
</dbReference>
<feature type="domain" description="Tyr recombinase" evidence="4">
    <location>
        <begin position="226"/>
        <end position="422"/>
    </location>
</feature>
<reference evidence="5" key="1">
    <citation type="submission" date="2022-10" db="EMBL/GenBank/DDBJ databases">
        <authorList>
            <person name="Yu W.X."/>
        </authorList>
    </citation>
    <scope>NUCLEOTIDE SEQUENCE</scope>
    <source>
        <strain evidence="5">AAT</strain>
    </source>
</reference>